<feature type="compositionally biased region" description="Polar residues" evidence="1">
    <location>
        <begin position="188"/>
        <end position="207"/>
    </location>
</feature>
<feature type="compositionally biased region" description="Polar residues" evidence="1">
    <location>
        <begin position="1"/>
        <end position="18"/>
    </location>
</feature>
<dbReference type="PROSITE" id="PS50888">
    <property type="entry name" value="BHLH"/>
    <property type="match status" value="1"/>
</dbReference>
<organism evidence="3 4">
    <name type="scientific">Tilletiopsis washingtonensis</name>
    <dbReference type="NCBI Taxonomy" id="58919"/>
    <lineage>
        <taxon>Eukaryota</taxon>
        <taxon>Fungi</taxon>
        <taxon>Dikarya</taxon>
        <taxon>Basidiomycota</taxon>
        <taxon>Ustilaginomycotina</taxon>
        <taxon>Exobasidiomycetes</taxon>
        <taxon>Entylomatales</taxon>
        <taxon>Entylomatales incertae sedis</taxon>
        <taxon>Tilletiopsis</taxon>
    </lineage>
</organism>
<feature type="region of interest" description="Disordered" evidence="1">
    <location>
        <begin position="107"/>
        <end position="212"/>
    </location>
</feature>
<dbReference type="Gene3D" id="4.10.280.10">
    <property type="entry name" value="Helix-loop-helix DNA-binding domain"/>
    <property type="match status" value="1"/>
</dbReference>
<dbReference type="InterPro" id="IPR011598">
    <property type="entry name" value="bHLH_dom"/>
</dbReference>
<feature type="compositionally biased region" description="Low complexity" evidence="1">
    <location>
        <begin position="321"/>
        <end position="340"/>
    </location>
</feature>
<evidence type="ECO:0000256" key="1">
    <source>
        <dbReference type="SAM" id="MobiDB-lite"/>
    </source>
</evidence>
<gene>
    <name evidence="3" type="ORF">FA09DRAFT_363098</name>
</gene>
<dbReference type="OrthoDB" id="5344169at2759"/>
<dbReference type="SUPFAM" id="SSF47459">
    <property type="entry name" value="HLH, helix-loop-helix DNA-binding domain"/>
    <property type="match status" value="1"/>
</dbReference>
<dbReference type="GO" id="GO:0046983">
    <property type="term" value="F:protein dimerization activity"/>
    <property type="evidence" value="ECO:0007669"/>
    <property type="project" value="InterPro"/>
</dbReference>
<dbReference type="Pfam" id="PF00010">
    <property type="entry name" value="HLH"/>
    <property type="match status" value="1"/>
</dbReference>
<feature type="compositionally biased region" description="Low complexity" evidence="1">
    <location>
        <begin position="488"/>
        <end position="506"/>
    </location>
</feature>
<reference evidence="3 4" key="1">
    <citation type="journal article" date="2018" name="Mol. Biol. Evol.">
        <title>Broad Genomic Sampling Reveals a Smut Pathogenic Ancestry of the Fungal Clade Ustilaginomycotina.</title>
        <authorList>
            <person name="Kijpornyongpan T."/>
            <person name="Mondo S.J."/>
            <person name="Barry K."/>
            <person name="Sandor L."/>
            <person name="Lee J."/>
            <person name="Lipzen A."/>
            <person name="Pangilinan J."/>
            <person name="LaButti K."/>
            <person name="Hainaut M."/>
            <person name="Henrissat B."/>
            <person name="Grigoriev I.V."/>
            <person name="Spatafora J.W."/>
            <person name="Aime M.C."/>
        </authorList>
    </citation>
    <scope>NUCLEOTIDE SEQUENCE [LARGE SCALE GENOMIC DNA]</scope>
    <source>
        <strain evidence="3 4">MCA 4186</strain>
    </source>
</reference>
<feature type="region of interest" description="Disordered" evidence="1">
    <location>
        <begin position="469"/>
        <end position="694"/>
    </location>
</feature>
<feature type="compositionally biased region" description="Basic and acidic residues" evidence="1">
    <location>
        <begin position="54"/>
        <end position="70"/>
    </location>
</feature>
<feature type="domain" description="BHLH" evidence="2">
    <location>
        <begin position="740"/>
        <end position="830"/>
    </location>
</feature>
<proteinExistence type="predicted"/>
<evidence type="ECO:0000313" key="4">
    <source>
        <dbReference type="Proteomes" id="UP000245946"/>
    </source>
</evidence>
<feature type="compositionally biased region" description="Polar residues" evidence="1">
    <location>
        <begin position="348"/>
        <end position="370"/>
    </location>
</feature>
<feature type="compositionally biased region" description="Low complexity" evidence="1">
    <location>
        <begin position="24"/>
        <end position="53"/>
    </location>
</feature>
<feature type="compositionally biased region" description="Low complexity" evidence="1">
    <location>
        <begin position="581"/>
        <end position="590"/>
    </location>
</feature>
<feature type="compositionally biased region" description="Low complexity" evidence="1">
    <location>
        <begin position="121"/>
        <end position="134"/>
    </location>
</feature>
<evidence type="ECO:0000259" key="2">
    <source>
        <dbReference type="PROSITE" id="PS50888"/>
    </source>
</evidence>
<name>A0A316Z4Q3_9BASI</name>
<sequence length="912" mass="93327">MMTTSPAGQPSQAGTPSHSAVHFAAEAGSSRQSGAGSSSGGSNSASGSGSSKSGSHDAEHARRASADEHGAGPSGTSGMGGFNLDAFDFGADFTLPSSLDELNIFTHSGAHGADGQGGQGPAPHQQHTPGQSHAFAHHSHSNSAPGSVGAPSPASMSHAGRPSTYSPASSHRGAAASDSRGSRHGSPRVSQLSGNAAMAQSGSSNGTSGPAGAAFGGAGSPLANLLMSMSNNAAESASRGSAASPAASNVAQLLEQSGQMQLSIGDIQRMLMEKEQAERLQNMQTAVLRQQLEALQRQADSRGNHGQSSMPSNVQAYALQQLQQQQHQQQQRHQQQQQQHADLISMAAQVSGSNGNTPTQQNPGPGSSAPSPFMNAFSPNAYAQQRDGSAQSPHAQINNPFCQPNMPMSSAMAQYGLMTPVHSGAFNSGQQMSTPYMNGSFTPLESPAITPASVFSTGASTTADFFSPLTSPALRPQPPSASDIMMLPPAASPHGGAPGRSGSLSRRGGRAGSATSPHFGPQGHSTTPTASPLALMGHAKPGPLPRKNRSTTAEARANKVRPSPLVKPTAPPARAARSRDSTAASPATTSGPGSRRPSLSEAAGAKPGTAAVPNSFTPLMTGAGKSLEASPSEGAASTPSPIDLSSGSMPPPGASSSGKPLTPGSIMGIGQKSSAAKANGAGPSKLKGKGTGTPDKAVTFAADAVQKTSDAVMRVPPPGGLSPAEREEWANFKSSGGIESRRTSHKAAEQKRRDSLKFCFDELRGMLPGITLDDDAPGGSYLGPDGALEDIDVEQFDPAELCDAETSRLANRAISKVALLRHSNEYLVRITTRLARRDAALADARNEIVQLRAALGLPPPANMHLMGPQPVGYMAGMQQFILELQEQQKIAASSGVPYHPHLLDDSQMDLSH</sequence>
<protein>
    <recommendedName>
        <fullName evidence="2">BHLH domain-containing protein</fullName>
    </recommendedName>
</protein>
<evidence type="ECO:0000313" key="3">
    <source>
        <dbReference type="EMBL" id="PWN95185.1"/>
    </source>
</evidence>
<feature type="region of interest" description="Disordered" evidence="1">
    <location>
        <begin position="321"/>
        <end position="378"/>
    </location>
</feature>
<dbReference type="STRING" id="58919.A0A316Z4Q3"/>
<dbReference type="AlphaFoldDB" id="A0A316Z4Q3"/>
<accession>A0A316Z4Q3</accession>
<dbReference type="GeneID" id="37273096"/>
<dbReference type="Proteomes" id="UP000245946">
    <property type="component" value="Unassembled WGS sequence"/>
</dbReference>
<keyword evidence="4" id="KW-1185">Reference proteome</keyword>
<dbReference type="InterPro" id="IPR036638">
    <property type="entry name" value="HLH_DNA-bd_sf"/>
</dbReference>
<dbReference type="RefSeq" id="XP_025595464.1">
    <property type="nucleotide sequence ID" value="XM_025745552.1"/>
</dbReference>
<dbReference type="EMBL" id="KZ819306">
    <property type="protein sequence ID" value="PWN95185.1"/>
    <property type="molecule type" value="Genomic_DNA"/>
</dbReference>
<feature type="region of interest" description="Disordered" evidence="1">
    <location>
        <begin position="1"/>
        <end position="77"/>
    </location>
</feature>